<dbReference type="CDD" id="cd00293">
    <property type="entry name" value="USP-like"/>
    <property type="match status" value="2"/>
</dbReference>
<dbReference type="PRINTS" id="PR01438">
    <property type="entry name" value="UNVRSLSTRESS"/>
</dbReference>
<dbReference type="SUPFAM" id="SSF52402">
    <property type="entry name" value="Adenine nucleotide alpha hydrolases-like"/>
    <property type="match status" value="2"/>
</dbReference>
<feature type="compositionally biased region" description="Basic and acidic residues" evidence="2">
    <location>
        <begin position="299"/>
        <end position="315"/>
    </location>
</feature>
<organism evidence="4 5">
    <name type="scientific">Candidatus Obscuribacter phosphatis</name>
    <dbReference type="NCBI Taxonomy" id="1906157"/>
    <lineage>
        <taxon>Bacteria</taxon>
        <taxon>Bacillati</taxon>
        <taxon>Candidatus Melainabacteria</taxon>
        <taxon>Candidatus Obscuribacterales</taxon>
        <taxon>Candidatus Obscuribacteraceae</taxon>
        <taxon>Candidatus Obscuribacter</taxon>
    </lineage>
</organism>
<sequence length="322" mass="35679">MRILVAIDTKSKDSTIIEILDTVLGMSWPDGTEINIFTALKRDDAKILERLAALAQYIQNELPHCRVFYDIAHGEAKDAIIKEARKWKADLLILGSRGFRGIELLLTGSVSQGVLSQAHCPVLLLKPHLKDLAQQLNRSFHSVIVATDGSIYSRATTRWLSRLGFPSSTRFKLVSVLQETKERLLSIADTDIEIDPEHLRRAAHQEMEEAAQSLLAAFGAANITRHIADGDPRDVIIELADDWQADLIVMGSHGKTGLTKLLLGSVSQAVSIYAPCSVLITREILSEEDLDELKQEEAEARGYKPDDGFDVDFRPHVHPGGM</sequence>
<feature type="region of interest" description="Disordered" evidence="2">
    <location>
        <begin position="299"/>
        <end position="322"/>
    </location>
</feature>
<dbReference type="Pfam" id="PF00582">
    <property type="entry name" value="Usp"/>
    <property type="match status" value="2"/>
</dbReference>
<evidence type="ECO:0000256" key="2">
    <source>
        <dbReference type="SAM" id="MobiDB-lite"/>
    </source>
</evidence>
<name>A0A8J7P906_9BACT</name>
<dbReference type="EMBL" id="JAFLCK010000015">
    <property type="protein sequence ID" value="MBN8661051.1"/>
    <property type="molecule type" value="Genomic_DNA"/>
</dbReference>
<protein>
    <submittedName>
        <fullName evidence="4">Universal stress protein</fullName>
    </submittedName>
</protein>
<evidence type="ECO:0000259" key="3">
    <source>
        <dbReference type="Pfam" id="PF00582"/>
    </source>
</evidence>
<feature type="domain" description="UspA" evidence="3">
    <location>
        <begin position="57"/>
        <end position="126"/>
    </location>
</feature>
<dbReference type="PANTHER" id="PTHR46268">
    <property type="entry name" value="STRESS RESPONSE PROTEIN NHAX"/>
    <property type="match status" value="1"/>
</dbReference>
<dbReference type="InterPro" id="IPR006016">
    <property type="entry name" value="UspA"/>
</dbReference>
<evidence type="ECO:0000313" key="5">
    <source>
        <dbReference type="Proteomes" id="UP000664277"/>
    </source>
</evidence>
<dbReference type="InterPro" id="IPR014729">
    <property type="entry name" value="Rossmann-like_a/b/a_fold"/>
</dbReference>
<dbReference type="InterPro" id="IPR006015">
    <property type="entry name" value="Universal_stress_UspA"/>
</dbReference>
<accession>A0A8J7P906</accession>
<evidence type="ECO:0000313" key="4">
    <source>
        <dbReference type="EMBL" id="MBN8661051.1"/>
    </source>
</evidence>
<dbReference type="Proteomes" id="UP000664277">
    <property type="component" value="Unassembled WGS sequence"/>
</dbReference>
<comment type="caution">
    <text evidence="4">The sequence shown here is derived from an EMBL/GenBank/DDBJ whole genome shotgun (WGS) entry which is preliminary data.</text>
</comment>
<dbReference type="PANTHER" id="PTHR46268:SF15">
    <property type="entry name" value="UNIVERSAL STRESS PROTEIN HP_0031"/>
    <property type="match status" value="1"/>
</dbReference>
<dbReference type="AlphaFoldDB" id="A0A8J7P906"/>
<evidence type="ECO:0000256" key="1">
    <source>
        <dbReference type="ARBA" id="ARBA00008791"/>
    </source>
</evidence>
<reference evidence="4" key="1">
    <citation type="submission" date="2021-02" db="EMBL/GenBank/DDBJ databases">
        <title>Genome-Resolved Metagenomics of a Microbial Community Performing Photosynthetic Biological Nutrient Removal.</title>
        <authorList>
            <person name="Mcdaniel E.A."/>
        </authorList>
    </citation>
    <scope>NUCLEOTIDE SEQUENCE</scope>
    <source>
        <strain evidence="4">UWPOB_OBS1</strain>
    </source>
</reference>
<proteinExistence type="inferred from homology"/>
<dbReference type="Gene3D" id="3.40.50.620">
    <property type="entry name" value="HUPs"/>
    <property type="match status" value="2"/>
</dbReference>
<gene>
    <name evidence="4" type="ORF">J0M35_11850</name>
</gene>
<feature type="domain" description="UspA" evidence="3">
    <location>
        <begin position="140"/>
        <end position="282"/>
    </location>
</feature>
<comment type="similarity">
    <text evidence="1">Belongs to the universal stress protein A family.</text>
</comment>